<evidence type="ECO:0000313" key="2">
    <source>
        <dbReference type="EMBL" id="CUV24115.1"/>
    </source>
</evidence>
<dbReference type="AlphaFoldDB" id="A0A0S4VCQ2"/>
<accession>A0A0S4VCQ2</accession>
<gene>
    <name evidence="5" type="ORF">RD1301_v1_4160003</name>
    <name evidence="2" type="ORF">RUN1744_v1_570065</name>
    <name evidence="3" type="ORF">TD1301_v1_40040</name>
    <name evidence="4" type="ORF">TF3108_v1_190065</name>
</gene>
<reference evidence="3" key="1">
    <citation type="submission" date="2015-10" db="EMBL/GenBank/DDBJ databases">
        <authorList>
            <person name="Gilbert D.G."/>
        </authorList>
    </citation>
    <scope>NUCLEOTIDE SEQUENCE</scope>
    <source>
        <strain evidence="3">Phyl III-seqv23</strain>
    </source>
</reference>
<dbReference type="EMBL" id="LN899826">
    <property type="protein sequence ID" value="CUV38902.1"/>
    <property type="molecule type" value="Genomic_DNA"/>
</dbReference>
<evidence type="ECO:0000313" key="3">
    <source>
        <dbReference type="EMBL" id="CUV32421.1"/>
    </source>
</evidence>
<dbReference type="EMBL" id="LN899825">
    <property type="protein sequence ID" value="CUV32421.1"/>
    <property type="molecule type" value="Genomic_DNA"/>
</dbReference>
<feature type="region of interest" description="Disordered" evidence="1">
    <location>
        <begin position="1"/>
        <end position="41"/>
    </location>
</feature>
<organism evidence="3">
    <name type="scientific">Ralstonia solanacearum</name>
    <name type="common">Pseudomonas solanacearum</name>
    <dbReference type="NCBI Taxonomy" id="305"/>
    <lineage>
        <taxon>Bacteria</taxon>
        <taxon>Pseudomonadati</taxon>
        <taxon>Pseudomonadota</taxon>
        <taxon>Betaproteobacteria</taxon>
        <taxon>Burkholderiales</taxon>
        <taxon>Burkholderiaceae</taxon>
        <taxon>Ralstonia</taxon>
        <taxon>Ralstonia solanacearum species complex</taxon>
    </lineage>
</organism>
<proteinExistence type="predicted"/>
<sequence>MWKRCTGSHWNTRAFRSAPDPAGRTIQTLGQTSGSANMPIGPARKIGLTAGKRIPGRIQSNISKSRISNGFE</sequence>
<dbReference type="EMBL" id="LN899822">
    <property type="protein sequence ID" value="CUV63912.1"/>
    <property type="molecule type" value="Genomic_DNA"/>
</dbReference>
<feature type="compositionally biased region" description="Polar residues" evidence="1">
    <location>
        <begin position="25"/>
        <end position="36"/>
    </location>
</feature>
<evidence type="ECO:0000313" key="5">
    <source>
        <dbReference type="EMBL" id="CUV63912.1"/>
    </source>
</evidence>
<dbReference type="EMBL" id="LN899823">
    <property type="protein sequence ID" value="CUV24115.1"/>
    <property type="molecule type" value="Genomic_DNA"/>
</dbReference>
<protein>
    <submittedName>
        <fullName evidence="3">Uncharacterized protein</fullName>
    </submittedName>
</protein>
<name>A0A0S4VCQ2_RALSL</name>
<evidence type="ECO:0000313" key="4">
    <source>
        <dbReference type="EMBL" id="CUV38902.1"/>
    </source>
</evidence>
<evidence type="ECO:0000256" key="1">
    <source>
        <dbReference type="SAM" id="MobiDB-lite"/>
    </source>
</evidence>